<proteinExistence type="predicted"/>
<dbReference type="EMBL" id="JANEYF010003577">
    <property type="protein sequence ID" value="KAJ8935398.1"/>
    <property type="molecule type" value="Genomic_DNA"/>
</dbReference>
<name>A0AAV8X8X1_9CUCU</name>
<reference evidence="1" key="1">
    <citation type="journal article" date="2023" name="Insect Mol. Biol.">
        <title>Genome sequencing provides insights into the evolution of gene families encoding plant cell wall-degrading enzymes in longhorned beetles.</title>
        <authorList>
            <person name="Shin N.R."/>
            <person name="Okamura Y."/>
            <person name="Kirsch R."/>
            <person name="Pauchet Y."/>
        </authorList>
    </citation>
    <scope>NUCLEOTIDE SEQUENCE</scope>
    <source>
        <strain evidence="1">RBIC_L_NR</strain>
    </source>
</reference>
<comment type="caution">
    <text evidence="1">The sequence shown here is derived from an EMBL/GenBank/DDBJ whole genome shotgun (WGS) entry which is preliminary data.</text>
</comment>
<dbReference type="AlphaFoldDB" id="A0AAV8X8X1"/>
<evidence type="ECO:0000313" key="2">
    <source>
        <dbReference type="Proteomes" id="UP001162156"/>
    </source>
</evidence>
<protein>
    <submittedName>
        <fullName evidence="1">Uncharacterized protein</fullName>
    </submittedName>
</protein>
<dbReference type="Proteomes" id="UP001162156">
    <property type="component" value="Unassembled WGS sequence"/>
</dbReference>
<evidence type="ECO:0000313" key="1">
    <source>
        <dbReference type="EMBL" id="KAJ8935398.1"/>
    </source>
</evidence>
<sequence>MCKYKPVDHTDKRSFVKMSLDSDYFDSEKLIIEVEERPALYNKVLSEYSDKNVKKKAPDRSV</sequence>
<accession>A0AAV8X8X1</accession>
<gene>
    <name evidence="1" type="ORF">NQ314_012816</name>
</gene>
<keyword evidence="2" id="KW-1185">Reference proteome</keyword>
<organism evidence="1 2">
    <name type="scientific">Rhamnusium bicolor</name>
    <dbReference type="NCBI Taxonomy" id="1586634"/>
    <lineage>
        <taxon>Eukaryota</taxon>
        <taxon>Metazoa</taxon>
        <taxon>Ecdysozoa</taxon>
        <taxon>Arthropoda</taxon>
        <taxon>Hexapoda</taxon>
        <taxon>Insecta</taxon>
        <taxon>Pterygota</taxon>
        <taxon>Neoptera</taxon>
        <taxon>Endopterygota</taxon>
        <taxon>Coleoptera</taxon>
        <taxon>Polyphaga</taxon>
        <taxon>Cucujiformia</taxon>
        <taxon>Chrysomeloidea</taxon>
        <taxon>Cerambycidae</taxon>
        <taxon>Lepturinae</taxon>
        <taxon>Rhagiini</taxon>
        <taxon>Rhamnusium</taxon>
    </lineage>
</organism>